<keyword evidence="3" id="KW-1185">Reference proteome</keyword>
<dbReference type="Proteomes" id="UP001066276">
    <property type="component" value="Chromosome 4_2"/>
</dbReference>
<accession>A0AAV7SN57</accession>
<dbReference type="AlphaFoldDB" id="A0AAV7SN57"/>
<protein>
    <submittedName>
        <fullName evidence="2">Uncharacterized protein</fullName>
    </submittedName>
</protein>
<evidence type="ECO:0000313" key="2">
    <source>
        <dbReference type="EMBL" id="KAJ1165500.1"/>
    </source>
</evidence>
<reference evidence="2" key="1">
    <citation type="journal article" date="2022" name="bioRxiv">
        <title>Sequencing and chromosome-scale assembly of the giantPleurodeles waltlgenome.</title>
        <authorList>
            <person name="Brown T."/>
            <person name="Elewa A."/>
            <person name="Iarovenko S."/>
            <person name="Subramanian E."/>
            <person name="Araus A.J."/>
            <person name="Petzold A."/>
            <person name="Susuki M."/>
            <person name="Suzuki K.-i.T."/>
            <person name="Hayashi T."/>
            <person name="Toyoda A."/>
            <person name="Oliveira C."/>
            <person name="Osipova E."/>
            <person name="Leigh N.D."/>
            <person name="Simon A."/>
            <person name="Yun M.H."/>
        </authorList>
    </citation>
    <scope>NUCLEOTIDE SEQUENCE</scope>
    <source>
        <strain evidence="2">20211129_DDA</strain>
        <tissue evidence="2">Liver</tissue>
    </source>
</reference>
<organism evidence="2 3">
    <name type="scientific">Pleurodeles waltl</name>
    <name type="common">Iberian ribbed newt</name>
    <dbReference type="NCBI Taxonomy" id="8319"/>
    <lineage>
        <taxon>Eukaryota</taxon>
        <taxon>Metazoa</taxon>
        <taxon>Chordata</taxon>
        <taxon>Craniata</taxon>
        <taxon>Vertebrata</taxon>
        <taxon>Euteleostomi</taxon>
        <taxon>Amphibia</taxon>
        <taxon>Batrachia</taxon>
        <taxon>Caudata</taxon>
        <taxon>Salamandroidea</taxon>
        <taxon>Salamandridae</taxon>
        <taxon>Pleurodelinae</taxon>
        <taxon>Pleurodeles</taxon>
    </lineage>
</organism>
<gene>
    <name evidence="2" type="ORF">NDU88_005927</name>
</gene>
<evidence type="ECO:0000256" key="1">
    <source>
        <dbReference type="SAM" id="MobiDB-lite"/>
    </source>
</evidence>
<feature type="compositionally biased region" description="Pro residues" evidence="1">
    <location>
        <begin position="97"/>
        <end position="106"/>
    </location>
</feature>
<dbReference type="EMBL" id="JANPWB010000008">
    <property type="protein sequence ID" value="KAJ1165500.1"/>
    <property type="molecule type" value="Genomic_DNA"/>
</dbReference>
<name>A0AAV7SN57_PLEWA</name>
<proteinExistence type="predicted"/>
<feature type="region of interest" description="Disordered" evidence="1">
    <location>
        <begin position="1"/>
        <end position="119"/>
    </location>
</feature>
<evidence type="ECO:0000313" key="3">
    <source>
        <dbReference type="Proteomes" id="UP001066276"/>
    </source>
</evidence>
<comment type="caution">
    <text evidence="2">The sequence shown here is derived from an EMBL/GenBank/DDBJ whole genome shotgun (WGS) entry which is preliminary data.</text>
</comment>
<sequence length="119" mass="12522">MRPQCPSGVPKRRRTPSSGTYRKAEVTFGRSPAAGTADCGAAELPSDATSEVELPRRPGLSGDTITSRGSRHAASAKVPAPPSITRAVQRERVLPPGSAPPLPEPPLSARVQGVLQRRH</sequence>